<sequence length="945" mass="108221">MPPALSSSKTKTGLALACFIVLSTQFSIMHMLPPHGLCSLGCFVYEVNFSVVANCSNLNWTQMDLSCLPIHTEVLLLDNNNLTTLKNATFQNLTSLKRLSLSGSNIRSIETDTFLGLSQLEILSLDSNQLSSDTKTFNPLIFKHFHNLKELYIANNEGISLNLKYYFPNLQNISTLSMDGSTNLSIESNFSLLTHLTNLTILCTNVMQVTNTSFQGLWNSSLKVLRLINFERLEIDPDSFDFNSTSSSSLQFDHEAFRNLNMIEVLEISNCKIGNLNIVRIFQHFINSSLHTVILDTTHFTWHFNAPDSTFKDGVLEKSSLMYLTEINLTQLSWVNSNIFAIAPGIMSSPHWRHSMNKLDLSGNNLGILGWREPLMEISRFEKLEEVILSSSYVSDTDIYPTLKYMNVKDMSEIPDIYFANHSKITSPSNNLKFNTTLLNGKNEIKKYPHNMYKTRLPNTYLTNQKIITSEPSHYADHGHLRFKVNPPFPTNSGTWTVRMPLALRILRVINLLQGDTNFGNQSVKFIQTSDEAANLTHFYYIGNDILRGTGHIRGLTSLQLFDVSQNTLYVEDHFFDHLPSLRYLILKSIKNEDFFQQRSLKRLVQNLPELRYLDVTDNNLNFLPPNLFARNPSISHLILSKNRFFSIPITMSQVPNLRFLDLCGNSVIYLDNKEMSSVSQHRDAVPDFHLALAENSLTCVCSQIKFLFWLNNSDFLDNRGNYSCTSENGELLSTDVLLRDLLGFYRKCNGYNFFLISLVLLTVMLLFFLVAFLIHRFRTALEAYLVRIFIKAFRPMKSSDYGTHVFIGYADDDVGFVKDVLLSYLEEELKVSTFVHHRDLGPGYTDQQMFEAMRESWRILLIITKHFLNNYDLSDIIMKFASHSVTLANQGRVVALVQQSQLHNIPGYLYDVLEDSRIIVLSDLTSYLDYVQRQAMKECLRDIQ</sequence>
<evidence type="ECO:0000256" key="5">
    <source>
        <dbReference type="ARBA" id="ARBA00022729"/>
    </source>
</evidence>
<dbReference type="SMART" id="SM00369">
    <property type="entry name" value="LRR_TYP"/>
    <property type="match status" value="4"/>
</dbReference>
<evidence type="ECO:0000313" key="15">
    <source>
        <dbReference type="RefSeq" id="XP_055895904.1"/>
    </source>
</evidence>
<protein>
    <submittedName>
        <fullName evidence="15">Toll-like receptor 4 isoform X1</fullName>
    </submittedName>
</protein>
<evidence type="ECO:0000256" key="2">
    <source>
        <dbReference type="ARBA" id="ARBA00009634"/>
    </source>
</evidence>
<name>A0A9W3B900_BIOGL</name>
<evidence type="ECO:0000256" key="1">
    <source>
        <dbReference type="ARBA" id="ARBA00004167"/>
    </source>
</evidence>
<dbReference type="GO" id="GO:0005886">
    <property type="term" value="C:plasma membrane"/>
    <property type="evidence" value="ECO:0007669"/>
    <property type="project" value="TreeGrafter"/>
</dbReference>
<dbReference type="SUPFAM" id="SSF52047">
    <property type="entry name" value="RNI-like"/>
    <property type="match status" value="1"/>
</dbReference>
<keyword evidence="7 11" id="KW-1133">Transmembrane helix</keyword>
<dbReference type="GO" id="GO:0038023">
    <property type="term" value="F:signaling receptor activity"/>
    <property type="evidence" value="ECO:0007669"/>
    <property type="project" value="TreeGrafter"/>
</dbReference>
<dbReference type="AlphaFoldDB" id="A0A9W3B900"/>
<evidence type="ECO:0000256" key="4">
    <source>
        <dbReference type="ARBA" id="ARBA00022692"/>
    </source>
</evidence>
<feature type="chain" id="PRO_5040963243" evidence="12">
    <location>
        <begin position="26"/>
        <end position="945"/>
    </location>
</feature>
<keyword evidence="3" id="KW-0433">Leucine-rich repeat</keyword>
<evidence type="ECO:0000256" key="9">
    <source>
        <dbReference type="ARBA" id="ARBA00023170"/>
    </source>
</evidence>
<keyword evidence="4 11" id="KW-0812">Transmembrane</keyword>
<feature type="domain" description="TIR" evidence="13">
    <location>
        <begin position="802"/>
        <end position="945"/>
    </location>
</feature>
<keyword evidence="5 12" id="KW-0732">Signal</keyword>
<keyword evidence="14" id="KW-1185">Reference proteome</keyword>
<dbReference type="SUPFAM" id="SSF52058">
    <property type="entry name" value="L domain-like"/>
    <property type="match status" value="1"/>
</dbReference>
<proteinExistence type="inferred from homology"/>
<dbReference type="InterPro" id="IPR035897">
    <property type="entry name" value="Toll_tir_struct_dom_sf"/>
</dbReference>
<dbReference type="PROSITE" id="PS50104">
    <property type="entry name" value="TIR"/>
    <property type="match status" value="1"/>
</dbReference>
<accession>A0A9W3B900</accession>
<comment type="similarity">
    <text evidence="2">Belongs to the Toll-like receptor family.</text>
</comment>
<keyword evidence="9" id="KW-0675">Receptor</keyword>
<dbReference type="PROSITE" id="PS51450">
    <property type="entry name" value="LRR"/>
    <property type="match status" value="1"/>
</dbReference>
<keyword evidence="6" id="KW-0677">Repeat</keyword>
<dbReference type="InterPro" id="IPR003591">
    <property type="entry name" value="Leu-rich_rpt_typical-subtyp"/>
</dbReference>
<dbReference type="Gene3D" id="3.40.50.10140">
    <property type="entry name" value="Toll/interleukin-1 receptor homology (TIR) domain"/>
    <property type="match status" value="1"/>
</dbReference>
<dbReference type="InterPro" id="IPR000157">
    <property type="entry name" value="TIR_dom"/>
</dbReference>
<dbReference type="OMA" id="SAWHIRD"/>
<keyword evidence="10" id="KW-0325">Glycoprotein</keyword>
<evidence type="ECO:0000313" key="14">
    <source>
        <dbReference type="Proteomes" id="UP001165740"/>
    </source>
</evidence>
<dbReference type="OrthoDB" id="6122461at2759"/>
<keyword evidence="8 11" id="KW-0472">Membrane</keyword>
<comment type="subcellular location">
    <subcellularLocation>
        <location evidence="1">Membrane</location>
        <topology evidence="1">Single-pass membrane protein</topology>
    </subcellularLocation>
</comment>
<dbReference type="Pfam" id="PF13855">
    <property type="entry name" value="LRR_8"/>
    <property type="match status" value="2"/>
</dbReference>
<evidence type="ECO:0000256" key="10">
    <source>
        <dbReference type="ARBA" id="ARBA00023180"/>
    </source>
</evidence>
<evidence type="ECO:0000256" key="6">
    <source>
        <dbReference type="ARBA" id="ARBA00022737"/>
    </source>
</evidence>
<dbReference type="PANTHER" id="PTHR24365:SF541">
    <property type="entry name" value="PROTEIN TOLL-RELATED"/>
    <property type="match status" value="1"/>
</dbReference>
<dbReference type="GeneID" id="106061593"/>
<dbReference type="InterPro" id="IPR032675">
    <property type="entry name" value="LRR_dom_sf"/>
</dbReference>
<gene>
    <name evidence="15" type="primary">LOC106061593</name>
</gene>
<evidence type="ECO:0000259" key="13">
    <source>
        <dbReference type="PROSITE" id="PS50104"/>
    </source>
</evidence>
<evidence type="ECO:0000256" key="3">
    <source>
        <dbReference type="ARBA" id="ARBA00022614"/>
    </source>
</evidence>
<dbReference type="Proteomes" id="UP001165740">
    <property type="component" value="Chromosome 9"/>
</dbReference>
<evidence type="ECO:0000256" key="12">
    <source>
        <dbReference type="SAM" id="SignalP"/>
    </source>
</evidence>
<dbReference type="InterPro" id="IPR001611">
    <property type="entry name" value="Leu-rich_rpt"/>
</dbReference>
<feature type="signal peptide" evidence="12">
    <location>
        <begin position="1"/>
        <end position="25"/>
    </location>
</feature>
<evidence type="ECO:0000256" key="11">
    <source>
        <dbReference type="SAM" id="Phobius"/>
    </source>
</evidence>
<dbReference type="SUPFAM" id="SSF52200">
    <property type="entry name" value="Toll/Interleukin receptor TIR domain"/>
    <property type="match status" value="1"/>
</dbReference>
<dbReference type="GO" id="GO:0007165">
    <property type="term" value="P:signal transduction"/>
    <property type="evidence" value="ECO:0007669"/>
    <property type="project" value="InterPro"/>
</dbReference>
<dbReference type="PANTHER" id="PTHR24365">
    <property type="entry name" value="TOLL-LIKE RECEPTOR"/>
    <property type="match status" value="1"/>
</dbReference>
<dbReference type="RefSeq" id="XP_055895904.1">
    <property type="nucleotide sequence ID" value="XM_056039929.1"/>
</dbReference>
<evidence type="ECO:0000256" key="8">
    <source>
        <dbReference type="ARBA" id="ARBA00023136"/>
    </source>
</evidence>
<organism evidence="14 15">
    <name type="scientific">Biomphalaria glabrata</name>
    <name type="common">Bloodfluke planorb</name>
    <name type="synonym">Freshwater snail</name>
    <dbReference type="NCBI Taxonomy" id="6526"/>
    <lineage>
        <taxon>Eukaryota</taxon>
        <taxon>Metazoa</taxon>
        <taxon>Spiralia</taxon>
        <taxon>Lophotrochozoa</taxon>
        <taxon>Mollusca</taxon>
        <taxon>Gastropoda</taxon>
        <taxon>Heterobranchia</taxon>
        <taxon>Euthyneura</taxon>
        <taxon>Panpulmonata</taxon>
        <taxon>Hygrophila</taxon>
        <taxon>Lymnaeoidea</taxon>
        <taxon>Planorbidae</taxon>
        <taxon>Biomphalaria</taxon>
    </lineage>
</organism>
<reference evidence="15" key="1">
    <citation type="submission" date="2025-08" db="UniProtKB">
        <authorList>
            <consortium name="RefSeq"/>
        </authorList>
    </citation>
    <scope>IDENTIFICATION</scope>
</reference>
<feature type="transmembrane region" description="Helical" evidence="11">
    <location>
        <begin position="754"/>
        <end position="775"/>
    </location>
</feature>
<evidence type="ECO:0000256" key="7">
    <source>
        <dbReference type="ARBA" id="ARBA00022989"/>
    </source>
</evidence>
<dbReference type="Gene3D" id="3.80.10.10">
    <property type="entry name" value="Ribonuclease Inhibitor"/>
    <property type="match status" value="3"/>
</dbReference>